<proteinExistence type="predicted"/>
<gene>
    <name evidence="1" type="ORF">L3Q82_020010</name>
</gene>
<keyword evidence="2" id="KW-1185">Reference proteome</keyword>
<evidence type="ECO:0000313" key="2">
    <source>
        <dbReference type="Proteomes" id="UP000831701"/>
    </source>
</evidence>
<name>A0ACB8VDB3_9TELE</name>
<organism evidence="1 2">
    <name type="scientific">Scortum barcoo</name>
    <name type="common">barcoo grunter</name>
    <dbReference type="NCBI Taxonomy" id="214431"/>
    <lineage>
        <taxon>Eukaryota</taxon>
        <taxon>Metazoa</taxon>
        <taxon>Chordata</taxon>
        <taxon>Craniata</taxon>
        <taxon>Vertebrata</taxon>
        <taxon>Euteleostomi</taxon>
        <taxon>Actinopterygii</taxon>
        <taxon>Neopterygii</taxon>
        <taxon>Teleostei</taxon>
        <taxon>Neoteleostei</taxon>
        <taxon>Acanthomorphata</taxon>
        <taxon>Eupercaria</taxon>
        <taxon>Centrarchiformes</taxon>
        <taxon>Terapontoidei</taxon>
        <taxon>Terapontidae</taxon>
        <taxon>Scortum</taxon>
    </lineage>
</organism>
<sequence>MWRCHSEVPPRLLPNLWRLVSAEWRVLETSCPTGMEEVEEEEEVVVVAVVAGVPADKGGPAAMAAAGKGAPRSAAADVQAVDGPESPDHGPVQPHTRPAELPNGQPLPLPLQRRQRGEEVRQKDHRMAISFHKQPHPKVTVCVELVGEVRPAEQVTGEEGMLRDLWLSCTPFEWMILTTIIANCIVLALEQHLPDGDKTPLSERLEETEPYFIAIFCFESGIKILALGFALHKGSYLRNGWNVMDFVVVLTGILSSVGSQLDLRTLRAVRVLRPLKLVSGIPSLQVVLKSIMKAMIPLLQIGLLLFVAILMFAIIGLEFYMGKFHTTCFDEVTLEVVDKEPCGTELPSRLCPNGTVCKGGWLGPNYGITQFDNILFAVLTVFQCITMEGWTEMLYFSNDVEGSAWNWMYYIPLIIIGSFFMLNLVLGVLSGEFAKERERVENRSEFLKLRRQQQIERELNGYLEWICKAGQCTLTDTLRRWYTLTHTARSHVLTHRAWKKTTKSLFSCAEEVILAEDDATGNFDGSRRRPTIKTKNNKTELLNPEEGEDNMGDAVGFARSSIKSGKEGSNYSKKERRLRFFIRKIVKTQAFYWTVLCLVGLNTMCVAAVHYNQPELLSDFLFYAEFIFLGLFMSEMLIKMYGLGIQPYFHSSFNCFDCVVIVGSIFEVVWATIKPGTSFGISVLRALRLLRIFKVTKEIGSKVFYYTTNKTELWYWAPLRNLVVSLLNSMKSIVSLLFLLFLFIVVFALLGMQLFGGQFNFENGTPPTNFDTFAAAIMTVFQILTGEDWNMVMYDGIESQGGVNDKGMVFSIFFIVLTLFGNYTLLNVFLAIAVDNLANAQELTKDEEEQEEAANQKTALQKAKEVAEVSPLSAANLSIAAKEQQKNHVKGNKSVWEQRTSEIRRQNLMTSREALYNELEQEDWKVGGEGEEVSKVLAAPTHPICSTITPPQVSYPRKGRGDMKTHLDRPLVVNPQDNRNNNTNKTQPGELPLDQEYRRQDADHYRRAAHYYHHHHHHHHQKAVGTDGGELGQPAETRMEHGFSCTSLGNVEGQQEGERHGHRSHRGHRHRNREAHSMSPHHGEAGEGNNEHRKSRQHRRAAREGEDGKKHRSKGVEGEGEKGGEGEGRKSRRHRHGNQERSRGHRTRKEHHSACPSLSTTRPIQQYNEDLDNFRNNSKLASAHEHPYALPPDHPDHPDHVNNLLNCRDADTHTLLHSMDSLILTSMAKPEYTKIDMPPVYPYPSTNAILQVNKNANTDQKKSEEKKEEEDEGGDEDGPKPMPPYSSCFIMSTTNPFRKCCHYILTLKYFEFSILSVIAMSSIALAAEDPVWPDSPQNNVLRYFDYVFTGVFTFEMLIKMVVLGLFLHQGSYFRDLWNILDFIVVSGALVAFAFTGSSKGKDISTIKSLRVLRVLRPLKTIKRLPKLKAVFDCVVNSLKNVLNILIVYMLFMFIFAVVAVQLFKGRFFYCTDESKEFERDCRGEYLVYERDEVKAQRREWKKYDFHYDNVAWALLTLFTVSTGEGWPQVLKHSVDSTYENQGPSPGYRMEMSIFYVVYFVVFPFFFVNIFVALIIITFQEQGDKMMEDYSLEKNERACIDFAINARPLTRHMPKNKLSFQYRMWQFVVSPPFEYSIMALIALNTIVLMMKVQLCLQVHRAKSLLITVVLTVKASKTYDDVLKNLNIVFTTFFFMESVLKIIAFGPLNFFRDAWNIFDFVSVLGSITDILVTELGNNFINLSFLRLFRAARLIKLLRQGETIRILLWTFVQSFKALPYVCLLIAMLFFIYAIIGMQLFGNLALEEEDSAIDEHNNFRTFIMALMLLFSPLFFVRAHSLWFSFAFPLTQERATGEAWHEIMLACLGGKKCDPASGNKEPECGSTFAYTYFVSFIFLCSFLMLNLFVAVIMDNFEYLTRDSSILGPHHLDEYVRIWAEYDPAACGRISYTDMYQMLRHMCPPLGLGKRCPARVAYKRLLRMDLPVADDNTVHFNSTLMALIRTALDIKIAKGGADKHQMDAELRKEMMAIWPNLSQKTLDLLVTPHKAATDLTVGKIYAAMMIMEYYRQSKTKKLQALREEQNRTPLMFQRMEPPSEGGGTDGQGGQGLNGLPSTQPDNLNSIPPVGGMTESQSWVTAKAQEMFQKTGNWSPDRPYPDDLHDNRHNPQTVEMREMGRDGYSDTEPYHPMDGHGRTLSMPRLSADNQTITDTSPMRRSTSSLVHGRTGRGVRLDDYSLERVVSEEGRHGGGRRHRDRSHRTSQRSLTRYTDADTGLGTDLSTTTQSGDLPPKERERDRGRTKDRRHHHHHHHHHSSMDKERYGPDRHDYPHRHPHDRHWSRSPSEGPDGRGHRQGSSSVSGSPVPSTSGTSTPRRGRRQLPQTPAVPRPHVTYSPAVRKPSYGPPRARQTALHTLPPTLLPTRPRQRLPPPTPVTPRLLPITGGSSSRLDALAALP</sequence>
<comment type="caution">
    <text evidence="1">The sequence shown here is derived from an EMBL/GenBank/DDBJ whole genome shotgun (WGS) entry which is preliminary data.</text>
</comment>
<protein>
    <submittedName>
        <fullName evidence="1">Uncharacterized protein</fullName>
    </submittedName>
</protein>
<accession>A0ACB8VDB3</accession>
<dbReference type="EMBL" id="CM041553">
    <property type="protein sequence ID" value="KAI3353485.1"/>
    <property type="molecule type" value="Genomic_DNA"/>
</dbReference>
<reference evidence="1" key="1">
    <citation type="submission" date="2022-04" db="EMBL/GenBank/DDBJ databases">
        <title>Jade perch genome.</title>
        <authorList>
            <person name="Chao B."/>
        </authorList>
    </citation>
    <scope>NUCLEOTIDE SEQUENCE</scope>
    <source>
        <strain evidence="1">CB-2022</strain>
    </source>
</reference>
<evidence type="ECO:0000313" key="1">
    <source>
        <dbReference type="EMBL" id="KAI3353485.1"/>
    </source>
</evidence>
<dbReference type="Proteomes" id="UP000831701">
    <property type="component" value="Chromosome 23"/>
</dbReference>